<dbReference type="EMBL" id="CM003529">
    <property type="protein sequence ID" value="RCV09871.1"/>
    <property type="molecule type" value="Genomic_DNA"/>
</dbReference>
<gene>
    <name evidence="1" type="ORF">SETIT_2G064300v2</name>
</gene>
<dbReference type="InterPro" id="IPR055290">
    <property type="entry name" value="At3g26010-like"/>
</dbReference>
<dbReference type="AlphaFoldDB" id="A0A368PVQ8"/>
<dbReference type="PANTHER" id="PTHR35546">
    <property type="entry name" value="F-BOX PROTEIN INTERACTION DOMAIN PROTEIN-RELATED"/>
    <property type="match status" value="1"/>
</dbReference>
<organism evidence="1">
    <name type="scientific">Setaria italica</name>
    <name type="common">Foxtail millet</name>
    <name type="synonym">Panicum italicum</name>
    <dbReference type="NCBI Taxonomy" id="4555"/>
    <lineage>
        <taxon>Eukaryota</taxon>
        <taxon>Viridiplantae</taxon>
        <taxon>Streptophyta</taxon>
        <taxon>Embryophyta</taxon>
        <taxon>Tracheophyta</taxon>
        <taxon>Spermatophyta</taxon>
        <taxon>Magnoliopsida</taxon>
        <taxon>Liliopsida</taxon>
        <taxon>Poales</taxon>
        <taxon>Poaceae</taxon>
        <taxon>PACMAD clade</taxon>
        <taxon>Panicoideae</taxon>
        <taxon>Panicodae</taxon>
        <taxon>Paniceae</taxon>
        <taxon>Cenchrinae</taxon>
        <taxon>Setaria</taxon>
    </lineage>
</organism>
<proteinExistence type="predicted"/>
<reference evidence="1" key="1">
    <citation type="journal article" date="2012" name="Nat. Biotechnol.">
        <title>Reference genome sequence of the model plant Setaria.</title>
        <authorList>
            <person name="Bennetzen J.L."/>
            <person name="Schmutz J."/>
            <person name="Wang H."/>
            <person name="Percifield R."/>
            <person name="Hawkins J."/>
            <person name="Pontaroli A.C."/>
            <person name="Estep M."/>
            <person name="Feng L."/>
            <person name="Vaughn J.N."/>
            <person name="Grimwood J."/>
            <person name="Jenkins J."/>
            <person name="Barry K."/>
            <person name="Lindquist E."/>
            <person name="Hellsten U."/>
            <person name="Deshpande S."/>
            <person name="Wang X."/>
            <person name="Wu X."/>
            <person name="Mitros T."/>
            <person name="Triplett J."/>
            <person name="Yang X."/>
            <person name="Ye C.Y."/>
            <person name="Mauro-Herrera M."/>
            <person name="Wang L."/>
            <person name="Li P."/>
            <person name="Sharma M."/>
            <person name="Sharma R."/>
            <person name="Ronald P.C."/>
            <person name="Panaud O."/>
            <person name="Kellogg E.A."/>
            <person name="Brutnell T.P."/>
            <person name="Doust A.N."/>
            <person name="Tuskan G.A."/>
            <person name="Rokhsar D."/>
            <person name="Devos K.M."/>
        </authorList>
    </citation>
    <scope>NUCLEOTIDE SEQUENCE [LARGE SCALE GENOMIC DNA]</scope>
    <source>
        <strain evidence="1">Yugu1</strain>
    </source>
</reference>
<protein>
    <submittedName>
        <fullName evidence="1">Uncharacterized protein</fullName>
    </submittedName>
</protein>
<dbReference type="PANTHER" id="PTHR35546:SF106">
    <property type="entry name" value="DUF1618 DOMAIN-CONTAINING PROTEIN"/>
    <property type="match status" value="1"/>
</dbReference>
<sequence>MSWPWSHGSSWSEPAFVGQSQGCLYCISEHIKGNSAQITIWVLEDYDKEKWVMKHHVSSLQLFGSVKWLVHFDYIVVAIHPDRDLIFISHRGQKLISYNVDSKEVNALSTLRGGCEWIIPYVPYFSESSVLSNKL</sequence>
<name>A0A368PVQ8_SETIT</name>
<evidence type="ECO:0000313" key="1">
    <source>
        <dbReference type="EMBL" id="RCV09871.1"/>
    </source>
</evidence>
<dbReference type="OrthoDB" id="691517at2759"/>
<accession>A0A368PVQ8</accession>
<reference evidence="1" key="2">
    <citation type="submission" date="2015-07" db="EMBL/GenBank/DDBJ databases">
        <authorList>
            <person name="Noorani M."/>
        </authorList>
    </citation>
    <scope>NUCLEOTIDE SEQUENCE</scope>
    <source>
        <strain evidence="1">Yugu1</strain>
    </source>
</reference>